<dbReference type="PANTHER" id="PTHR10151">
    <property type="entry name" value="ECTONUCLEOTIDE PYROPHOSPHATASE/PHOSPHODIESTERASE"/>
    <property type="match status" value="1"/>
</dbReference>
<proteinExistence type="predicted"/>
<evidence type="ECO:0000256" key="3">
    <source>
        <dbReference type="ARBA" id="ARBA00022729"/>
    </source>
</evidence>
<evidence type="ECO:0000256" key="2">
    <source>
        <dbReference type="ARBA" id="ARBA00022723"/>
    </source>
</evidence>
<dbReference type="Proteomes" id="UP000286598">
    <property type="component" value="Unassembled WGS sequence"/>
</dbReference>
<dbReference type="OrthoDB" id="9766127at2"/>
<evidence type="ECO:0000313" key="8">
    <source>
        <dbReference type="Proteomes" id="UP000286598"/>
    </source>
</evidence>
<feature type="binding site" evidence="5">
    <location>
        <position position="95"/>
    </location>
    <ligand>
        <name>substrate</name>
    </ligand>
</feature>
<evidence type="ECO:0000256" key="6">
    <source>
        <dbReference type="SAM" id="SignalP"/>
    </source>
</evidence>
<keyword evidence="8" id="KW-1185">Reference proteome</keyword>
<comment type="caution">
    <text evidence="7">The sequence shown here is derived from an EMBL/GenBank/DDBJ whole genome shotgun (WGS) entry which is preliminary data.</text>
</comment>
<evidence type="ECO:0000313" key="7">
    <source>
        <dbReference type="EMBL" id="RHK49307.1"/>
    </source>
</evidence>
<sequence length="497" mass="54942">MKKIFLSLLVCIVALTASAQVARPKLVVGLVIDQMRWDYMYYYYDKFGEGGMKRLMAEGFSCDNQMLNYVPTITGVGHSSIYTGAVPAANGIPGNDFYLDGKRIYCTDDPTVKGVGTDSKAGNMSPKNLIGTTIGDMLRCATDFRSKVIGIALKDRASILPAGHSANAAYWYDKSVAGFITSSYYMEKLPDWVKKFNREAGMKKGYDPKSGADGVTLTFNMAEAALKNEQLGKGETPDMLCISISSTDAISHKTGTWLSPGKENEEVFLTLDRDMKKFLEALDAQVGKGNYLLFLTADHGGSHNPNTLKEHKLPGGGCDMGAKMRDLNEKLKAEFGLDIKYAKDVIGEGLYLDHELLAQNKLCLEKVKAAAIRILKTDPDLQWVIDYEKAAYASVPQWVRERVINGYYHGRSGDIILMPRINYFEWPVGKDFLGSSHGTWTPADTHIPLIFMGWNIKPGYTNRQTHMDDTAPTVCSLLHIQMPDACTGNPIVEVTDK</sequence>
<dbReference type="InterPro" id="IPR026263">
    <property type="entry name" value="Alkaline_phosphatase_prok"/>
</dbReference>
<evidence type="ECO:0000256" key="1">
    <source>
        <dbReference type="ARBA" id="ARBA00022553"/>
    </source>
</evidence>
<dbReference type="GO" id="GO:0046872">
    <property type="term" value="F:metal ion binding"/>
    <property type="evidence" value="ECO:0007669"/>
    <property type="project" value="UniProtKB-KW"/>
</dbReference>
<feature type="binding site" evidence="5">
    <location>
        <begin position="154"/>
        <end position="156"/>
    </location>
    <ligand>
        <name>substrate</name>
    </ligand>
</feature>
<gene>
    <name evidence="7" type="ORF">DW060_09105</name>
</gene>
<dbReference type="AlphaFoldDB" id="A0A3R6FIE5"/>
<keyword evidence="1 4" id="KW-0597">Phosphoprotein</keyword>
<evidence type="ECO:0000256" key="5">
    <source>
        <dbReference type="PIRSR" id="PIRSR031924-51"/>
    </source>
</evidence>
<feature type="chain" id="PRO_5018696907" evidence="6">
    <location>
        <begin position="20"/>
        <end position="497"/>
    </location>
</feature>
<name>A0A3R6FIE5_9BACT</name>
<dbReference type="GO" id="GO:0004035">
    <property type="term" value="F:alkaline phosphatase activity"/>
    <property type="evidence" value="ECO:0007669"/>
    <property type="project" value="InterPro"/>
</dbReference>
<dbReference type="CDD" id="cd16016">
    <property type="entry name" value="AP-SPAP"/>
    <property type="match status" value="1"/>
</dbReference>
<dbReference type="EMBL" id="QRNO01000045">
    <property type="protein sequence ID" value="RHK49307.1"/>
    <property type="molecule type" value="Genomic_DNA"/>
</dbReference>
<dbReference type="InterPro" id="IPR017850">
    <property type="entry name" value="Alkaline_phosphatase_core_sf"/>
</dbReference>
<dbReference type="Pfam" id="PF01663">
    <property type="entry name" value="Phosphodiest"/>
    <property type="match status" value="1"/>
</dbReference>
<accession>A0A3R6FIE5</accession>
<organism evidence="7 8">
    <name type="scientific">Leyella stercorea</name>
    <dbReference type="NCBI Taxonomy" id="363265"/>
    <lineage>
        <taxon>Bacteria</taxon>
        <taxon>Pseudomonadati</taxon>
        <taxon>Bacteroidota</taxon>
        <taxon>Bacteroidia</taxon>
        <taxon>Bacteroidales</taxon>
        <taxon>Prevotellaceae</taxon>
        <taxon>Leyella</taxon>
    </lineage>
</organism>
<dbReference type="Gene3D" id="3.40.720.10">
    <property type="entry name" value="Alkaline Phosphatase, subunit A"/>
    <property type="match status" value="2"/>
</dbReference>
<dbReference type="PIRSF" id="PIRSF031924">
    <property type="entry name" value="Pi-irrepressible_AP"/>
    <property type="match status" value="1"/>
</dbReference>
<feature type="active site" description="Phosphothreonine intermediate" evidence="4">
    <location>
        <position position="74"/>
    </location>
</feature>
<dbReference type="InterPro" id="IPR002591">
    <property type="entry name" value="Phosphodiest/P_Trfase"/>
</dbReference>
<feature type="signal peptide" evidence="6">
    <location>
        <begin position="1"/>
        <end position="19"/>
    </location>
</feature>
<dbReference type="SUPFAM" id="SSF53649">
    <property type="entry name" value="Alkaline phosphatase-like"/>
    <property type="match status" value="1"/>
</dbReference>
<keyword evidence="2" id="KW-0479">Metal-binding</keyword>
<keyword evidence="3 6" id="KW-0732">Signal</keyword>
<dbReference type="Gene3D" id="3.30.1360.150">
    <property type="match status" value="1"/>
</dbReference>
<protein>
    <submittedName>
        <fullName evidence="7">Alkaline phosphatase family protein</fullName>
    </submittedName>
</protein>
<dbReference type="PANTHER" id="PTHR10151:SF120">
    <property type="entry name" value="BIS(5'-ADENOSYL)-TRIPHOSPHATASE"/>
    <property type="match status" value="1"/>
</dbReference>
<reference evidence="7 8" key="1">
    <citation type="submission" date="2018-08" db="EMBL/GenBank/DDBJ databases">
        <title>A genome reference for cultivated species of the human gut microbiota.</title>
        <authorList>
            <person name="Zou Y."/>
            <person name="Xue W."/>
            <person name="Luo G."/>
        </authorList>
    </citation>
    <scope>NUCLEOTIDE SEQUENCE [LARGE SCALE GENOMIC DNA]</scope>
    <source>
        <strain evidence="7 8">AF42-9</strain>
    </source>
</reference>
<evidence type="ECO:0000256" key="4">
    <source>
        <dbReference type="PIRSR" id="PIRSR031924-50"/>
    </source>
</evidence>